<organism evidence="2 3">
    <name type="scientific">Sphingobacterium arenae</name>
    <dbReference type="NCBI Taxonomy" id="1280598"/>
    <lineage>
        <taxon>Bacteria</taxon>
        <taxon>Pseudomonadati</taxon>
        <taxon>Bacteroidota</taxon>
        <taxon>Sphingobacteriia</taxon>
        <taxon>Sphingobacteriales</taxon>
        <taxon>Sphingobacteriaceae</taxon>
        <taxon>Sphingobacterium</taxon>
    </lineage>
</organism>
<dbReference type="InterPro" id="IPR027843">
    <property type="entry name" value="DUF4440"/>
</dbReference>
<comment type="caution">
    <text evidence="2">The sequence shown here is derived from an EMBL/GenBank/DDBJ whole genome shotgun (WGS) entry which is preliminary data.</text>
</comment>
<dbReference type="InterPro" id="IPR032710">
    <property type="entry name" value="NTF2-like_dom_sf"/>
</dbReference>
<dbReference type="Gene3D" id="3.10.450.50">
    <property type="match status" value="1"/>
</dbReference>
<gene>
    <name evidence="2" type="ORF">H8B17_14345</name>
</gene>
<reference evidence="2 3" key="1">
    <citation type="submission" date="2020-08" db="EMBL/GenBank/DDBJ databases">
        <title>Sphingobacterium sp. DN00404 isolated from aquaculture water.</title>
        <authorList>
            <person name="Zhang M."/>
        </authorList>
    </citation>
    <scope>NUCLEOTIDE SEQUENCE [LARGE SCALE GENOMIC DNA]</scope>
    <source>
        <strain evidence="2 3">KCTC 32294</strain>
    </source>
</reference>
<protein>
    <submittedName>
        <fullName evidence="2">Nuclear transport factor 2 family protein</fullName>
    </submittedName>
</protein>
<proteinExistence type="predicted"/>
<accession>A0ABR7Y676</accession>
<feature type="domain" description="DUF4440" evidence="1">
    <location>
        <begin position="28"/>
        <end position="131"/>
    </location>
</feature>
<dbReference type="SUPFAM" id="SSF54427">
    <property type="entry name" value="NTF2-like"/>
    <property type="match status" value="1"/>
</dbReference>
<evidence type="ECO:0000313" key="2">
    <source>
        <dbReference type="EMBL" id="MBD1426763.1"/>
    </source>
</evidence>
<keyword evidence="3" id="KW-1185">Reference proteome</keyword>
<name>A0ABR7Y676_9SPHI</name>
<sequence length="139" mass="15192">MLTILMTTVLSEGSAQDKDASQAVETATKSLIEAMLKPNEQVLNKLTSDKLSYGHSSGTVETKKQFVQTLISRASVFDEIQTTEQTVAVQGNTAIVRHTLNAKTNDPGKGPANIRLGIMLIWVKSNDGWQLFGRQAFKL</sequence>
<evidence type="ECO:0000259" key="1">
    <source>
        <dbReference type="Pfam" id="PF14534"/>
    </source>
</evidence>
<dbReference type="EMBL" id="JACNYK010000004">
    <property type="protein sequence ID" value="MBD1426763.1"/>
    <property type="molecule type" value="Genomic_DNA"/>
</dbReference>
<dbReference type="Proteomes" id="UP000606494">
    <property type="component" value="Unassembled WGS sequence"/>
</dbReference>
<dbReference type="Pfam" id="PF14534">
    <property type="entry name" value="DUF4440"/>
    <property type="match status" value="1"/>
</dbReference>
<evidence type="ECO:0000313" key="3">
    <source>
        <dbReference type="Proteomes" id="UP000606494"/>
    </source>
</evidence>